<name>A0ABY1Q2X1_9BACT</name>
<dbReference type="InterPro" id="IPR008930">
    <property type="entry name" value="Terpenoid_cyclase/PrenylTrfase"/>
</dbReference>
<dbReference type="InterPro" id="IPR016024">
    <property type="entry name" value="ARM-type_fold"/>
</dbReference>
<dbReference type="Proteomes" id="UP001158067">
    <property type="component" value="Unassembled WGS sequence"/>
</dbReference>
<protein>
    <submittedName>
        <fullName evidence="1">Uncharacterized protein</fullName>
    </submittedName>
</protein>
<reference evidence="1 2" key="1">
    <citation type="submission" date="2017-05" db="EMBL/GenBank/DDBJ databases">
        <authorList>
            <person name="Varghese N."/>
            <person name="Submissions S."/>
        </authorList>
    </citation>
    <scope>NUCLEOTIDE SEQUENCE [LARGE SCALE GENOMIC DNA]</scope>
    <source>
        <strain evidence="1 2">DSM 25457</strain>
    </source>
</reference>
<evidence type="ECO:0000313" key="2">
    <source>
        <dbReference type="Proteomes" id="UP001158067"/>
    </source>
</evidence>
<keyword evidence="2" id="KW-1185">Reference proteome</keyword>
<accession>A0ABY1Q2X1</accession>
<proteinExistence type="predicted"/>
<dbReference type="SUPFAM" id="SSF48239">
    <property type="entry name" value="Terpenoid cyclases/Protein prenyltransferases"/>
    <property type="match status" value="1"/>
</dbReference>
<dbReference type="Gene3D" id="1.25.10.10">
    <property type="entry name" value="Leucine-rich Repeat Variant"/>
    <property type="match status" value="1"/>
</dbReference>
<dbReference type="Gene3D" id="1.50.10.20">
    <property type="match status" value="1"/>
</dbReference>
<sequence>MSLTTEPRKGLGNNRRAGPQFEFVDVTKYGYTWHTTNSRLALFCQSMKRMNYFNPLCRIASIQCCLVLACFFCGVTPRAYGYTSDDPKIVAMINAGADSLEKAASGKTFYDVAPFYKGGMGEHALPAYAHFKVHHDKNARVVKRGIDSALRFVGSVAGNDPGGHVSTTVYSASVVTLLLAEVDRVKYRRELERLEKYFRSAQFRDGGYGYRGEPLGDVSQTQYAMLALWTLDNVGIMINYEGVAKTIRWLLSVQDTSGGWPYKGKVPSGNGREKQTQVRISMAYAGGSAVLIAADILRLWGGRSNDVSSAFPGLPESVALFKDGMANLSANRPQMPTEPILAAIKDCQAYVASNAKQKIEYPFYNIYTTERFESFREIALKLPPKPNVPWYNSGVDFLTSKRSGTKWNGGQLWITESTATSFAILFLGRSTQKAIEATQEGTLAGGFGLPDDTTKIVVDGTQIKGEPVAGAVTDLLDMLEEGDGDALEGKSLPEDMELPTEPKARKAMLDRLERLVRGSSSWQARRVAARLLAQSDEMRVVPSLIYALDDPDTSVRTFARDGLRFISRKFEGFGMEITRGEDQDYGELRKAQRLWRQWYLTMDPGYIFLAE</sequence>
<dbReference type="EMBL" id="FXUG01000005">
    <property type="protein sequence ID" value="SMP55855.1"/>
    <property type="molecule type" value="Genomic_DNA"/>
</dbReference>
<gene>
    <name evidence="1" type="ORF">SAMN06265222_10550</name>
</gene>
<comment type="caution">
    <text evidence="1">The sequence shown here is derived from an EMBL/GenBank/DDBJ whole genome shotgun (WGS) entry which is preliminary data.</text>
</comment>
<dbReference type="SUPFAM" id="SSF48371">
    <property type="entry name" value="ARM repeat"/>
    <property type="match status" value="1"/>
</dbReference>
<evidence type="ECO:0000313" key="1">
    <source>
        <dbReference type="EMBL" id="SMP55855.1"/>
    </source>
</evidence>
<organism evidence="1 2">
    <name type="scientific">Neorhodopirellula lusitana</name>
    <dbReference type="NCBI Taxonomy" id="445327"/>
    <lineage>
        <taxon>Bacteria</taxon>
        <taxon>Pseudomonadati</taxon>
        <taxon>Planctomycetota</taxon>
        <taxon>Planctomycetia</taxon>
        <taxon>Pirellulales</taxon>
        <taxon>Pirellulaceae</taxon>
        <taxon>Neorhodopirellula</taxon>
    </lineage>
</organism>
<dbReference type="InterPro" id="IPR011989">
    <property type="entry name" value="ARM-like"/>
</dbReference>
<dbReference type="CDD" id="cd00688">
    <property type="entry name" value="ISOPREN_C2_like"/>
    <property type="match status" value="1"/>
</dbReference>